<dbReference type="CDD" id="cd05233">
    <property type="entry name" value="SDR_c"/>
    <property type="match status" value="1"/>
</dbReference>
<dbReference type="AlphaFoldDB" id="A0AAU2A2R4"/>
<accession>A0AAU2A2R4</accession>
<dbReference type="Pfam" id="PF13561">
    <property type="entry name" value="adh_short_C2"/>
    <property type="match status" value="1"/>
</dbReference>
<dbReference type="InterPro" id="IPR002347">
    <property type="entry name" value="SDR_fam"/>
</dbReference>
<evidence type="ECO:0000313" key="3">
    <source>
        <dbReference type="EMBL" id="WTT18046.1"/>
    </source>
</evidence>
<dbReference type="EMBL" id="CP108222">
    <property type="protein sequence ID" value="WTT18046.1"/>
    <property type="molecule type" value="Genomic_DNA"/>
</dbReference>
<dbReference type="FunFam" id="3.40.50.720:FF:000084">
    <property type="entry name" value="Short-chain dehydrogenase reductase"/>
    <property type="match status" value="1"/>
</dbReference>
<dbReference type="Gene3D" id="3.40.50.720">
    <property type="entry name" value="NAD(P)-binding Rossmann-like Domain"/>
    <property type="match status" value="1"/>
</dbReference>
<keyword evidence="2" id="KW-0560">Oxidoreductase</keyword>
<dbReference type="PANTHER" id="PTHR24321:SF8">
    <property type="entry name" value="ESTRADIOL 17-BETA-DEHYDROGENASE 8-RELATED"/>
    <property type="match status" value="1"/>
</dbReference>
<dbReference type="InterPro" id="IPR036291">
    <property type="entry name" value="NAD(P)-bd_dom_sf"/>
</dbReference>
<dbReference type="GO" id="GO:0016491">
    <property type="term" value="F:oxidoreductase activity"/>
    <property type="evidence" value="ECO:0007669"/>
    <property type="project" value="UniProtKB-KW"/>
</dbReference>
<evidence type="ECO:0000256" key="2">
    <source>
        <dbReference type="ARBA" id="ARBA00023002"/>
    </source>
</evidence>
<proteinExistence type="inferred from homology"/>
<dbReference type="SUPFAM" id="SSF51735">
    <property type="entry name" value="NAD(P)-binding Rossmann-fold domains"/>
    <property type="match status" value="1"/>
</dbReference>
<organism evidence="3">
    <name type="scientific">Streptomyces sp. NBC_00093</name>
    <dbReference type="NCBI Taxonomy" id="2975649"/>
    <lineage>
        <taxon>Bacteria</taxon>
        <taxon>Bacillati</taxon>
        <taxon>Actinomycetota</taxon>
        <taxon>Actinomycetes</taxon>
        <taxon>Kitasatosporales</taxon>
        <taxon>Streptomycetaceae</taxon>
        <taxon>Streptomyces</taxon>
    </lineage>
</organism>
<dbReference type="PANTHER" id="PTHR24321">
    <property type="entry name" value="DEHYDROGENASES, SHORT CHAIN"/>
    <property type="match status" value="1"/>
</dbReference>
<comment type="similarity">
    <text evidence="1">Belongs to the short-chain dehydrogenases/reductases (SDR) family.</text>
</comment>
<dbReference type="PRINTS" id="PR00081">
    <property type="entry name" value="GDHRDH"/>
</dbReference>
<reference evidence="3" key="1">
    <citation type="submission" date="2022-10" db="EMBL/GenBank/DDBJ databases">
        <title>The complete genomes of actinobacterial strains from the NBC collection.</title>
        <authorList>
            <person name="Joergensen T.S."/>
            <person name="Alvarez Arevalo M."/>
            <person name="Sterndorff E.B."/>
            <person name="Faurdal D."/>
            <person name="Vuksanovic O."/>
            <person name="Mourched A.-S."/>
            <person name="Charusanti P."/>
            <person name="Shaw S."/>
            <person name="Blin K."/>
            <person name="Weber T."/>
        </authorList>
    </citation>
    <scope>NUCLEOTIDE SEQUENCE</scope>
    <source>
        <strain evidence="3">NBC_00093</strain>
    </source>
</reference>
<protein>
    <submittedName>
        <fullName evidence="3">SDR family oxidoreductase</fullName>
    </submittedName>
</protein>
<evidence type="ECO:0000256" key="1">
    <source>
        <dbReference type="ARBA" id="ARBA00006484"/>
    </source>
</evidence>
<sequence>MSTGLEGHSVIVTGAGSGAGRAAAVRFAREGAYVLVADVRRAGADDTVKAVADVGGTAVAVVGDLSDQQIVHRVVDTAVEAFGGVDVLVHSAAILDRMSVVSETDDAEWYRVIEVNLTAPFLLTRAVLPHMMAEGHGSIVFTAAEAGLRGSIAGAACTAAKHGVLGLVRSLAVTYVGVGVRTNAIAPGGTGPDFSVAARPETHGDNVLAPRFGGIGRIATAEEQAAAIVFLASDAAAHINGTVLPVDEGWSAA</sequence>
<gene>
    <name evidence="3" type="ORF">OHA22_22115</name>
</gene>
<name>A0AAU2A2R4_9ACTN</name>